<dbReference type="InterPro" id="IPR003661">
    <property type="entry name" value="HisK_dim/P_dom"/>
</dbReference>
<keyword evidence="6" id="KW-0472">Membrane</keyword>
<dbReference type="Gene3D" id="3.30.565.10">
    <property type="entry name" value="Histidine kinase-like ATPase, C-terminal domain"/>
    <property type="match status" value="1"/>
</dbReference>
<evidence type="ECO:0000256" key="1">
    <source>
        <dbReference type="ARBA" id="ARBA00000085"/>
    </source>
</evidence>
<evidence type="ECO:0000256" key="3">
    <source>
        <dbReference type="ARBA" id="ARBA00022553"/>
    </source>
</evidence>
<keyword evidence="10" id="KW-1185">Reference proteome</keyword>
<evidence type="ECO:0000256" key="4">
    <source>
        <dbReference type="ARBA" id="ARBA00022679"/>
    </source>
</evidence>
<proteinExistence type="predicted"/>
<dbReference type="EC" id="2.7.13.3" evidence="2"/>
<dbReference type="Pfam" id="PF00512">
    <property type="entry name" value="HisKA"/>
    <property type="match status" value="1"/>
</dbReference>
<dbReference type="PANTHER" id="PTHR42878">
    <property type="entry name" value="TWO-COMPONENT HISTIDINE KINASE"/>
    <property type="match status" value="1"/>
</dbReference>
<evidence type="ECO:0000259" key="8">
    <source>
        <dbReference type="PROSITE" id="PS50109"/>
    </source>
</evidence>
<organism evidence="9 10">
    <name type="scientific">Tritonibacter scottomollicae</name>
    <name type="common">Epibacterium scottomollicae</name>
    <dbReference type="NCBI Taxonomy" id="483013"/>
    <lineage>
        <taxon>Bacteria</taxon>
        <taxon>Pseudomonadati</taxon>
        <taxon>Pseudomonadota</taxon>
        <taxon>Alphaproteobacteria</taxon>
        <taxon>Rhodobacterales</taxon>
        <taxon>Paracoccaceae</taxon>
        <taxon>Tritonibacter</taxon>
    </lineage>
</organism>
<dbReference type="InterPro" id="IPR005467">
    <property type="entry name" value="His_kinase_dom"/>
</dbReference>
<feature type="domain" description="Histidine kinase" evidence="8">
    <location>
        <begin position="445"/>
        <end position="657"/>
    </location>
</feature>
<sequence>MRQNLSVRSMLLTLANVVLAALVTTPASKAENLKVTYGDFHPYSFTNAAGEAEGFAVDVVRHVLKAAGHETEFVYSVNPARTLEMLEAGEADLTTFLATTPDRLERALATRHIGNFELAAFILRGSDASENFDLAGRRVGVVKGSAGITAAKMIPFVEIVEYQETDDLIVPLLVGEIDAVVSAKAAFTARLRRAKASDLAVPLSPSLVSMPYGLLVSNARPDLVSVLDEALLNALPPKRVASLREKWFGRETYLYEKAGFWFALVAAVFCGSIIGFMSWRIYQYRREAARILKANKANDLLIRALDEINGAIVIYDKDMRAIHRNAGFARAFPSLVHEADSGATMSELISHSYQTELATLASHGKSIAEFVEEIISAVEQGNDNWRTVKANNGLVYEARDFPLGDEYFASIRVDVTAQATLQDTIREQAQVLQYSNEQLETFASIAAHDLRSPLSRIYPLVDFVQEDLSEAGIRVPDQVGEYLDLIREEAVLMKDLVDDLLLYASTGAQDGQRQLIDPVERLERVLEVLRPPEAFVIAKPTAMPAINVDPIAFEAVMRNLVGNAIKHHGNTNGTIEITAAEDSGSVYIHVTDDGVGIPEEYQSVIFEPFQRLSTKNAGSGLGLAFIKKTVENWGGHVGLSSSMGLGSRFTVSIPKENSDENRLAS</sequence>
<evidence type="ECO:0000256" key="6">
    <source>
        <dbReference type="SAM" id="Phobius"/>
    </source>
</evidence>
<keyword evidence="6" id="KW-0812">Transmembrane</keyword>
<keyword evidence="4" id="KW-0808">Transferase</keyword>
<dbReference type="SUPFAM" id="SSF47384">
    <property type="entry name" value="Homodimeric domain of signal transducing histidine kinase"/>
    <property type="match status" value="1"/>
</dbReference>
<dbReference type="SMART" id="SM00387">
    <property type="entry name" value="HATPase_c"/>
    <property type="match status" value="1"/>
</dbReference>
<keyword evidence="7" id="KW-0732">Signal</keyword>
<dbReference type="InterPro" id="IPR004358">
    <property type="entry name" value="Sig_transdc_His_kin-like_C"/>
</dbReference>
<feature type="transmembrane region" description="Helical" evidence="6">
    <location>
        <begin position="260"/>
        <end position="282"/>
    </location>
</feature>
<dbReference type="InterPro" id="IPR050351">
    <property type="entry name" value="BphY/WalK/GraS-like"/>
</dbReference>
<dbReference type="EMBL" id="CP136707">
    <property type="protein sequence ID" value="WOI35456.1"/>
    <property type="molecule type" value="Genomic_DNA"/>
</dbReference>
<keyword evidence="5" id="KW-0418">Kinase</keyword>
<dbReference type="SMART" id="SM00062">
    <property type="entry name" value="PBPb"/>
    <property type="match status" value="1"/>
</dbReference>
<reference evidence="9 10" key="1">
    <citation type="submission" date="2023-10" db="EMBL/GenBank/DDBJ databases">
        <title>Eight complete genome sequences of bacteria isolated from laboratory stock of Giant Kelp gametophytes.</title>
        <authorList>
            <person name="Tolentino B."/>
            <person name="Nuzhdin S."/>
        </authorList>
    </citation>
    <scope>NUCLEOTIDE SEQUENCE [LARGE SCALE GENOMIC DNA]</scope>
    <source>
        <strain evidence="9 10">LC.270.F.C4</strain>
        <plasmid evidence="9 10">unnamed4</plasmid>
    </source>
</reference>
<dbReference type="PANTHER" id="PTHR42878:SF15">
    <property type="entry name" value="BACTERIOPHYTOCHROME"/>
    <property type="match status" value="1"/>
</dbReference>
<dbReference type="Proteomes" id="UP001302666">
    <property type="component" value="Plasmid unnamed4"/>
</dbReference>
<feature type="chain" id="PRO_5047510514" description="histidine kinase" evidence="7">
    <location>
        <begin position="21"/>
        <end position="665"/>
    </location>
</feature>
<dbReference type="PRINTS" id="PR00344">
    <property type="entry name" value="BCTRLSENSOR"/>
</dbReference>
<evidence type="ECO:0000256" key="5">
    <source>
        <dbReference type="ARBA" id="ARBA00022777"/>
    </source>
</evidence>
<dbReference type="SUPFAM" id="SSF53850">
    <property type="entry name" value="Periplasmic binding protein-like II"/>
    <property type="match status" value="1"/>
</dbReference>
<geneLocation type="plasmid" evidence="9 10">
    <name>unnamed4</name>
</geneLocation>
<comment type="catalytic activity">
    <reaction evidence="1">
        <text>ATP + protein L-histidine = ADP + protein N-phospho-L-histidine.</text>
        <dbReference type="EC" id="2.7.13.3"/>
    </reaction>
</comment>
<dbReference type="SUPFAM" id="SSF55874">
    <property type="entry name" value="ATPase domain of HSP90 chaperone/DNA topoisomerase II/histidine kinase"/>
    <property type="match status" value="1"/>
</dbReference>
<keyword evidence="9" id="KW-0614">Plasmid</keyword>
<dbReference type="InterPro" id="IPR036097">
    <property type="entry name" value="HisK_dim/P_sf"/>
</dbReference>
<dbReference type="CDD" id="cd00075">
    <property type="entry name" value="HATPase"/>
    <property type="match status" value="1"/>
</dbReference>
<dbReference type="PROSITE" id="PS50109">
    <property type="entry name" value="HIS_KIN"/>
    <property type="match status" value="1"/>
</dbReference>
<gene>
    <name evidence="9" type="ORF">R1T40_22225</name>
</gene>
<dbReference type="Gene3D" id="1.10.287.130">
    <property type="match status" value="1"/>
</dbReference>
<name>A0ABZ0HLW7_TRISK</name>
<evidence type="ECO:0000256" key="7">
    <source>
        <dbReference type="SAM" id="SignalP"/>
    </source>
</evidence>
<protein>
    <recommendedName>
        <fullName evidence="2">histidine kinase</fullName>
        <ecNumber evidence="2">2.7.13.3</ecNumber>
    </recommendedName>
</protein>
<dbReference type="Pfam" id="PF00497">
    <property type="entry name" value="SBP_bac_3"/>
    <property type="match status" value="1"/>
</dbReference>
<evidence type="ECO:0000313" key="10">
    <source>
        <dbReference type="Proteomes" id="UP001302666"/>
    </source>
</evidence>
<dbReference type="InterPro" id="IPR003594">
    <property type="entry name" value="HATPase_dom"/>
</dbReference>
<dbReference type="CDD" id="cd00082">
    <property type="entry name" value="HisKA"/>
    <property type="match status" value="1"/>
</dbReference>
<dbReference type="InterPro" id="IPR036890">
    <property type="entry name" value="HATPase_C_sf"/>
</dbReference>
<feature type="signal peptide" evidence="7">
    <location>
        <begin position="1"/>
        <end position="20"/>
    </location>
</feature>
<dbReference type="SMART" id="SM00388">
    <property type="entry name" value="HisKA"/>
    <property type="match status" value="1"/>
</dbReference>
<keyword evidence="3" id="KW-0597">Phosphoprotein</keyword>
<evidence type="ECO:0000313" key="9">
    <source>
        <dbReference type="EMBL" id="WOI35456.1"/>
    </source>
</evidence>
<keyword evidence="6" id="KW-1133">Transmembrane helix</keyword>
<dbReference type="RefSeq" id="WP_317387128.1">
    <property type="nucleotide sequence ID" value="NZ_CP136707.1"/>
</dbReference>
<evidence type="ECO:0000256" key="2">
    <source>
        <dbReference type="ARBA" id="ARBA00012438"/>
    </source>
</evidence>
<accession>A0ABZ0HLW7</accession>
<dbReference type="InterPro" id="IPR001638">
    <property type="entry name" value="Solute-binding_3/MltF_N"/>
</dbReference>
<dbReference type="Pfam" id="PF02518">
    <property type="entry name" value="HATPase_c"/>
    <property type="match status" value="1"/>
</dbReference>
<dbReference type="Gene3D" id="3.40.190.10">
    <property type="entry name" value="Periplasmic binding protein-like II"/>
    <property type="match status" value="2"/>
</dbReference>